<dbReference type="FunFam" id="3.40.50.980:FF:000001">
    <property type="entry name" value="Non-ribosomal peptide synthetase"/>
    <property type="match status" value="2"/>
</dbReference>
<dbReference type="InterPro" id="IPR036736">
    <property type="entry name" value="ACP-like_sf"/>
</dbReference>
<proteinExistence type="predicted"/>
<dbReference type="Gene3D" id="3.30.559.30">
    <property type="entry name" value="Nonribosomal peptide synthetase, condensation domain"/>
    <property type="match status" value="3"/>
</dbReference>
<dbReference type="InterPro" id="IPR025110">
    <property type="entry name" value="AMP-bd_C"/>
</dbReference>
<reference evidence="5 6" key="1">
    <citation type="submission" date="2019-07" db="EMBL/GenBank/DDBJ databases">
        <title>Genomic Encyclopedia of Archaeal and Bacterial Type Strains, Phase II (KMG-II): from individual species to whole genera.</title>
        <authorList>
            <person name="Goeker M."/>
        </authorList>
    </citation>
    <scope>NUCLEOTIDE SEQUENCE [LARGE SCALE GENOMIC DNA]</scope>
    <source>
        <strain evidence="5 6">DSM 17527</strain>
    </source>
</reference>
<keyword evidence="6" id="KW-1185">Reference proteome</keyword>
<gene>
    <name evidence="5" type="ORF">BD809_104170</name>
</gene>
<dbReference type="Pfam" id="PF00550">
    <property type="entry name" value="PP-binding"/>
    <property type="match status" value="3"/>
</dbReference>
<dbReference type="GO" id="GO:0044550">
    <property type="term" value="P:secondary metabolite biosynthetic process"/>
    <property type="evidence" value="ECO:0007669"/>
    <property type="project" value="UniProtKB-ARBA"/>
</dbReference>
<sequence length="3209" mass="364392">MKDLINRLIAKGIFLEANGSKLDVYDSHKNLTEDLVAELKEKKPELLTFLENNTVSENEWFSIPKAEIKDNYLLSSAQKRMYFLYEFDKESIAYNMPQIYQFSRTNLIDRLEVIFNGLFERHEILRSNFNFVNGKLAQQVKTSVDFKIERFTASAEEVDNLVENFIRPFNLQEDVLLRVGLITVKGRNTILMLDMHHIVSDGVSQKILLKDFVTLAENKPLQPLKLQYKDYAEWQQSDVQKKLLLKDQKFWLNLYKEPVTALELPLDSKRSEIKSGHGASYSFRLPKTIEKGLQKIAKEEEVTMFMLLLSLFNVVLSKLSNQDDIVVGTPTSGRTHADLEGIVGMFVNTLPLRNTPTSSKSFTEFLKEVKNNTIQSFNHQSYQYEDLVETLGVERNTDRNPLFDVMFLYTKDDTLEVEQKYELFGGDISSYDTNHTVSKFDITLSVTDHTEGISFDIEYAQDLFSDATIVNFAKYFENIVTDICSNKAVKLEEISLISDEQINQILEKTTDRVSLYKPTSTVLDLFRKQVDSHPNHNAITCDGNEITYTELDIKSTQFAKYLIKKGVKPEALIPICIERSIELIISILGIMKAGCAYVPIDPMYPSARIKYIIENTDPTLILVSPHLKNNIPDIGDEVEICSISKALFLTDYTTEIKLPKVAPDHLAYVIFTSGTTGNPKGVLIEHHSLTNCVLTAKEVLTLDASLKMLGVTSATFDISLTEFFLPLVTGGILFLVTQSQLEDPNILVKEISKLKPTLIQTTPSRLQSLLTVGWKNVENLTIVSGGEALSKKLLKKLLMISERGIWNWYGPTEATIWSTFKLLQEDSHITIGNSLGNIQTYVVSPDHQLLPYGIAGELCIGGAGVGRGYLKNKKLTKSKFVKNPFISGARMYKTGDLARRLENGEIELIGRNDNQVKINGYRVELGEIRTQLQSIPELEDAVVTVRKDGNDDDQLVAYVIKKNNIKTTEISRQLSKMMPYYMLPHLYIVLEALPRLINGKVDYKALPNSVISKSDNFRAPTNEIQRKLRALWANVLKQNADNIGIDTSFFDLGGHSLNAIELVNKINTTFSVELPLRELFIKRTISKLAIFIEEEFNESFDASVPNNEASIFELTSAQKRVYFLYDFDRNALINNNTRGYKFEKTLNADRVVSIFKKLIERHAMLRTKFGVLDGEPKQRVYITLPFEISVFEDINANNVPDAITSFIRPFDLSKEAAVRVGLIQLVDEGSVLVIDMHEIVSDSVSQRIVISEFLKLYENQQISNLSNSFEDYIELVQTEAYKNKIKKHEPYWLSLFKRGQDVLELPYDFPRPLVKDVSGSNVLFNIEHEQYLNLKQFATEKDIVLESLIFAFFGVLLHKISSQDDITIGFTAARPNHGFGKELVGLFQNTLAMRNHPEGYKTFIEYLNEIINEYALASQHMAYPYELLVESLDVNRDASRNPLFDVFYTFQTQKDYTLTDQNNNTSHVETCRFERNISKFDLSFDVLDTNDALSVQISYMTALFEKNTIERFANYFTQIVNAVLADSEIKLSEIDIVDTVEKDILLHTYNVHKPVVNKDTVLTSFAEAVLKYESRTALIGLQQRLSYAQFDKITLNIASALVEVYDVKKGTLIGLHLERDESMVLIIYGILKAGAAYVPLDPKHPIARKESIIKDSGLKFIITNVAVSFEENKVPIVNALTLLANSQKVSSDIQKVVPTVNQKDLAYVIYTSGSTGTPKGVMVSHSALYNTIMSMQHRYPVKQDGNFLFKTNYAFDVSMSELFGWYHSGGSLSVLEKGEEANVDKILQTIESNKVTHINFVPSMFSLFIDKLEEVGIDKIAPLSFIFLAGEALSKELVAHYRRLGPTDVQLQNVYGPTEAAIYSSAYSLKTFSLDRNISVPIGKPLDNVLLYVLDEKAKLQGIGIVGELCIGGNGVAMGYLNNEVLSAEKFIKNPFGEGLLYKTGDLVRWLSSGDIEFLGRKDDQVKIRGYRMELGEIQYRLSQYSEISECAVVVKKDSGDAMLVGYYVGEKELSNEAITAFLSASLPPYMIPSHFMKLEELPLTRNGKLDKKSLPSPTIILTEEYVLPKGETEKKLACIWASILNIPEETIGSKNSFFDLGGHSLKAGFLVSKLFKEFGISIPLKIVFSHPDISALANYIDDADKQEYVSFSKTEEKEMYALSSIQKRMFIQDEYDENVLNNMSYIYLFEGEIDMSRFKKAFDKIFERHEILRAYYDMVDDKIVQKFRKEAQFEIAHFSATEDEVDTIVNKFIRRFDLRNDLLFRIGIITLAKEKFILMIDMHHIVSDGVSVAILGRDFDAFYNNKPLPELRYQYRDFVEWQQSPARQKQILSKKEFWKNYLKDLTILNLPHDIKRPLVSSNEGDNYFFKFDKDLTHKIKDHLKQEGGITAYMFILSAFNVLLYKISHQNDIVIGTPVAGREFSEFDDLVGPFINSVPIRTFLNGDLTFQDLLKDIRENVLDCVSAQAYFDENVLNDVYVMQDSSNNSIWNVFFAAANFEPPKVEISDVKVSDHTHGTQHVMLDLFLTLMEGDDETIFCMEYSSELFSRKTIERFASYLEHIVTYVIDNSTTTIDAIEMLAEEERTVLLNDFNGAILPIPENKTLVDLFEVSAASFPDAIAVTYNEIDVSYAMLDQRVNQLAHYLLSEGVSRGDRVMLCEEKSIDLIVCIMAIFKIGAVYVQLNPNLPEDRLRYIMSDTGSDIVVLGVSVKDRFSENLFPGKLISMDAAISVFPTTPPVRNIGNDHLAYMIYTSGSTGQPKGTLVTHKSLVDKAIAWREIYDLDTDTRLLQMADSNFDVFIGDLCRSLLNGGQMVLCSSKDFYHERLYKLLSKYKITILEFTPGIIIPFMKYIAAHEKDVSFLKTLIIGSDMCSVNEFKYLIDTFGDQFKIINSYGATEATIDSVYFVGNDIDNFDIYRALPIGKPLPNTSVYIVDNNLRLVPIGVYGELCIGGVGVSNGYHNKEALTEEKFLENPFVENSKAKLYRTGDIGRWLPDGTIEFIGREDDQIKIRGYRVELGEIESTLVMHKNIKAAVVVPFDKNNQTYLSAYLVSDTEFNDSELWKFLFDKLPYYMIPSHYQYIDEIPLTSNGKIDRKSLPVYDANIEQIIVAPTTQTQKTLRDIYAKSLKIEAVDIGVTVNFFELGGTSLIAISMLNTIFKVFNIDFSLKELFANPTIELMSEFIDTSKWISEENQDVNKEETTEIRI</sequence>
<comment type="cofactor">
    <cofactor evidence="1">
        <name>pantetheine 4'-phosphate</name>
        <dbReference type="ChEBI" id="CHEBI:47942"/>
    </cofactor>
</comment>
<feature type="domain" description="Carrier" evidence="4">
    <location>
        <begin position="2068"/>
        <end position="2145"/>
    </location>
</feature>
<dbReference type="SUPFAM" id="SSF56801">
    <property type="entry name" value="Acetyl-CoA synthetase-like"/>
    <property type="match status" value="3"/>
</dbReference>
<feature type="domain" description="Carrier" evidence="4">
    <location>
        <begin position="1019"/>
        <end position="1096"/>
    </location>
</feature>
<dbReference type="Pfam" id="PF00501">
    <property type="entry name" value="AMP-binding"/>
    <property type="match status" value="3"/>
</dbReference>
<dbReference type="NCBIfam" id="NF003417">
    <property type="entry name" value="PRK04813.1"/>
    <property type="match status" value="3"/>
</dbReference>
<dbReference type="InterPro" id="IPR001242">
    <property type="entry name" value="Condensation_dom"/>
</dbReference>
<dbReference type="Proteomes" id="UP000324376">
    <property type="component" value="Unassembled WGS sequence"/>
</dbReference>
<dbReference type="GO" id="GO:0031177">
    <property type="term" value="F:phosphopantetheine binding"/>
    <property type="evidence" value="ECO:0007669"/>
    <property type="project" value="InterPro"/>
</dbReference>
<dbReference type="GO" id="GO:0005737">
    <property type="term" value="C:cytoplasm"/>
    <property type="evidence" value="ECO:0007669"/>
    <property type="project" value="TreeGrafter"/>
</dbReference>
<comment type="caution">
    <text evidence="5">The sequence shown here is derived from an EMBL/GenBank/DDBJ whole genome shotgun (WGS) entry which is preliminary data.</text>
</comment>
<dbReference type="InterPro" id="IPR009081">
    <property type="entry name" value="PP-bd_ACP"/>
</dbReference>
<dbReference type="PROSITE" id="PS00012">
    <property type="entry name" value="PHOSPHOPANTETHEINE"/>
    <property type="match status" value="1"/>
</dbReference>
<dbReference type="InterPro" id="IPR044894">
    <property type="entry name" value="TubC_N_sf"/>
</dbReference>
<protein>
    <submittedName>
        <fullName evidence="5">Tyrocidine synthetase-3</fullName>
    </submittedName>
</protein>
<dbReference type="InterPro" id="IPR020806">
    <property type="entry name" value="PKS_PP-bd"/>
</dbReference>
<evidence type="ECO:0000313" key="5">
    <source>
        <dbReference type="EMBL" id="TYP74350.1"/>
    </source>
</evidence>
<dbReference type="SMART" id="SM00823">
    <property type="entry name" value="PKS_PP"/>
    <property type="match status" value="3"/>
</dbReference>
<dbReference type="Pfam" id="PF13193">
    <property type="entry name" value="AMP-binding_C"/>
    <property type="match status" value="2"/>
</dbReference>
<evidence type="ECO:0000313" key="6">
    <source>
        <dbReference type="Proteomes" id="UP000324376"/>
    </source>
</evidence>
<dbReference type="InterPro" id="IPR010071">
    <property type="entry name" value="AA_adenyl_dom"/>
</dbReference>
<organism evidence="5 6">
    <name type="scientific">Aquimarina intermedia</name>
    <dbReference type="NCBI Taxonomy" id="350814"/>
    <lineage>
        <taxon>Bacteria</taxon>
        <taxon>Pseudomonadati</taxon>
        <taxon>Bacteroidota</taxon>
        <taxon>Flavobacteriia</taxon>
        <taxon>Flavobacteriales</taxon>
        <taxon>Flavobacteriaceae</taxon>
        <taxon>Aquimarina</taxon>
    </lineage>
</organism>
<dbReference type="CDD" id="cd05930">
    <property type="entry name" value="A_NRPS"/>
    <property type="match status" value="2"/>
</dbReference>
<dbReference type="GO" id="GO:0043041">
    <property type="term" value="P:amino acid activation for nonribosomal peptide biosynthetic process"/>
    <property type="evidence" value="ECO:0007669"/>
    <property type="project" value="TreeGrafter"/>
</dbReference>
<dbReference type="PROSITE" id="PS50075">
    <property type="entry name" value="CARRIER"/>
    <property type="match status" value="3"/>
</dbReference>
<dbReference type="Gene3D" id="3.30.300.30">
    <property type="match status" value="3"/>
</dbReference>
<keyword evidence="3" id="KW-0597">Phosphoprotein</keyword>
<dbReference type="OrthoDB" id="9765680at2"/>
<dbReference type="InterPro" id="IPR023213">
    <property type="entry name" value="CAT-like_dom_sf"/>
</dbReference>
<evidence type="ECO:0000256" key="2">
    <source>
        <dbReference type="ARBA" id="ARBA00022450"/>
    </source>
</evidence>
<dbReference type="SUPFAM" id="SSF47336">
    <property type="entry name" value="ACP-like"/>
    <property type="match status" value="3"/>
</dbReference>
<dbReference type="FunFam" id="2.30.38.10:FF:000001">
    <property type="entry name" value="Non-ribosomal peptide synthetase PvdI"/>
    <property type="match status" value="1"/>
</dbReference>
<dbReference type="SUPFAM" id="SSF52777">
    <property type="entry name" value="CoA-dependent acyltransferases"/>
    <property type="match status" value="6"/>
</dbReference>
<dbReference type="InterPro" id="IPR020845">
    <property type="entry name" value="AMP-binding_CS"/>
</dbReference>
<name>A0A5S5C7P6_9FLAO</name>
<accession>A0A5S5C7P6</accession>
<dbReference type="InterPro" id="IPR006162">
    <property type="entry name" value="Ppantetheine_attach_site"/>
</dbReference>
<dbReference type="CDD" id="cd19531">
    <property type="entry name" value="LCL_NRPS-like"/>
    <property type="match status" value="2"/>
</dbReference>
<dbReference type="Gene3D" id="2.30.38.10">
    <property type="entry name" value="Luciferase, Domain 3"/>
    <property type="match status" value="3"/>
</dbReference>
<dbReference type="Gene3D" id="1.10.10.1830">
    <property type="entry name" value="Non-ribosomal peptide synthase, adenylation domain"/>
    <property type="match status" value="1"/>
</dbReference>
<dbReference type="RefSeq" id="WP_148782462.1">
    <property type="nucleotide sequence ID" value="NZ_VNHU01000004.1"/>
</dbReference>
<dbReference type="InterPro" id="IPR000873">
    <property type="entry name" value="AMP-dep_synth/lig_dom"/>
</dbReference>
<dbReference type="GO" id="GO:0003824">
    <property type="term" value="F:catalytic activity"/>
    <property type="evidence" value="ECO:0007669"/>
    <property type="project" value="InterPro"/>
</dbReference>
<dbReference type="NCBIfam" id="TIGR01733">
    <property type="entry name" value="AA-adenyl-dom"/>
    <property type="match status" value="3"/>
</dbReference>
<evidence type="ECO:0000256" key="3">
    <source>
        <dbReference type="ARBA" id="ARBA00022553"/>
    </source>
</evidence>
<dbReference type="InterPro" id="IPR045851">
    <property type="entry name" value="AMP-bd_C_sf"/>
</dbReference>
<dbReference type="FunFam" id="3.30.300.30:FF:000010">
    <property type="entry name" value="Enterobactin synthetase component F"/>
    <property type="match status" value="1"/>
</dbReference>
<dbReference type="Pfam" id="PF00668">
    <property type="entry name" value="Condensation"/>
    <property type="match status" value="3"/>
</dbReference>
<dbReference type="PROSITE" id="PS00455">
    <property type="entry name" value="AMP_BINDING"/>
    <property type="match status" value="3"/>
</dbReference>
<dbReference type="Pfam" id="PF18563">
    <property type="entry name" value="TubC_N"/>
    <property type="match status" value="1"/>
</dbReference>
<dbReference type="Gene3D" id="3.40.50.980">
    <property type="match status" value="6"/>
</dbReference>
<dbReference type="PANTHER" id="PTHR45527:SF1">
    <property type="entry name" value="FATTY ACID SYNTHASE"/>
    <property type="match status" value="1"/>
</dbReference>
<dbReference type="InterPro" id="IPR041464">
    <property type="entry name" value="TubC_N"/>
</dbReference>
<dbReference type="Gene3D" id="3.30.559.10">
    <property type="entry name" value="Chloramphenicol acetyltransferase-like domain"/>
    <property type="match status" value="3"/>
</dbReference>
<dbReference type="Gene3D" id="1.10.1200.10">
    <property type="entry name" value="ACP-like"/>
    <property type="match status" value="3"/>
</dbReference>
<dbReference type="FunFam" id="3.40.50.12780:FF:000012">
    <property type="entry name" value="Non-ribosomal peptide synthetase"/>
    <property type="match status" value="1"/>
</dbReference>
<evidence type="ECO:0000256" key="1">
    <source>
        <dbReference type="ARBA" id="ARBA00001957"/>
    </source>
</evidence>
<keyword evidence="2" id="KW-0596">Phosphopantetheine</keyword>
<dbReference type="EMBL" id="VNHU01000004">
    <property type="protein sequence ID" value="TYP74350.1"/>
    <property type="molecule type" value="Genomic_DNA"/>
</dbReference>
<feature type="domain" description="Carrier" evidence="4">
    <location>
        <begin position="3113"/>
        <end position="3190"/>
    </location>
</feature>
<evidence type="ECO:0000259" key="4">
    <source>
        <dbReference type="PROSITE" id="PS50075"/>
    </source>
</evidence>
<dbReference type="PANTHER" id="PTHR45527">
    <property type="entry name" value="NONRIBOSOMAL PEPTIDE SYNTHETASE"/>
    <property type="match status" value="1"/>
</dbReference>